<dbReference type="SUPFAM" id="SSF52172">
    <property type="entry name" value="CheY-like"/>
    <property type="match status" value="1"/>
</dbReference>
<evidence type="ECO:0000259" key="3">
    <source>
        <dbReference type="PROSITE" id="PS50043"/>
    </source>
</evidence>
<keyword evidence="2" id="KW-0597">Phosphoprotein</keyword>
<dbReference type="RefSeq" id="WP_337695574.1">
    <property type="nucleotide sequence ID" value="NZ_JBBEGN010000006.1"/>
</dbReference>
<dbReference type="PRINTS" id="PR00038">
    <property type="entry name" value="HTHLUXR"/>
</dbReference>
<name>A0ABU8MPY2_9PSEU</name>
<dbReference type="SMART" id="SM00421">
    <property type="entry name" value="HTH_LUXR"/>
    <property type="match status" value="1"/>
</dbReference>
<dbReference type="SUPFAM" id="SSF46894">
    <property type="entry name" value="C-terminal effector domain of the bipartite response regulators"/>
    <property type="match status" value="1"/>
</dbReference>
<dbReference type="CDD" id="cd06170">
    <property type="entry name" value="LuxR_C_like"/>
    <property type="match status" value="1"/>
</dbReference>
<dbReference type="InterPro" id="IPR016032">
    <property type="entry name" value="Sig_transdc_resp-reg_C-effctor"/>
</dbReference>
<dbReference type="PANTHER" id="PTHR43214">
    <property type="entry name" value="TWO-COMPONENT RESPONSE REGULATOR"/>
    <property type="match status" value="1"/>
</dbReference>
<keyword evidence="6" id="KW-1185">Reference proteome</keyword>
<proteinExistence type="predicted"/>
<dbReference type="PROSITE" id="PS50043">
    <property type="entry name" value="HTH_LUXR_2"/>
    <property type="match status" value="1"/>
</dbReference>
<evidence type="ECO:0000256" key="2">
    <source>
        <dbReference type="PROSITE-ProRule" id="PRU00169"/>
    </source>
</evidence>
<dbReference type="PROSITE" id="PS00622">
    <property type="entry name" value="HTH_LUXR_1"/>
    <property type="match status" value="1"/>
</dbReference>
<gene>
    <name evidence="5" type="ORF">WCD74_14565</name>
</gene>
<dbReference type="InterPro" id="IPR039420">
    <property type="entry name" value="WalR-like"/>
</dbReference>
<evidence type="ECO:0000259" key="4">
    <source>
        <dbReference type="PROSITE" id="PS50110"/>
    </source>
</evidence>
<comment type="caution">
    <text evidence="5">The sequence shown here is derived from an EMBL/GenBank/DDBJ whole genome shotgun (WGS) entry which is preliminary data.</text>
</comment>
<feature type="domain" description="Response regulatory" evidence="4">
    <location>
        <begin position="3"/>
        <end position="119"/>
    </location>
</feature>
<feature type="modified residue" description="4-aspartylphosphate" evidence="2">
    <location>
        <position position="54"/>
    </location>
</feature>
<protein>
    <submittedName>
        <fullName evidence="5">Response regulator transcription factor</fullName>
    </submittedName>
</protein>
<dbReference type="Pfam" id="PF00072">
    <property type="entry name" value="Response_reg"/>
    <property type="match status" value="1"/>
</dbReference>
<dbReference type="InterPro" id="IPR000792">
    <property type="entry name" value="Tscrpt_reg_LuxR_C"/>
</dbReference>
<dbReference type="Pfam" id="PF00196">
    <property type="entry name" value="GerE"/>
    <property type="match status" value="1"/>
</dbReference>
<evidence type="ECO:0000313" key="6">
    <source>
        <dbReference type="Proteomes" id="UP001385809"/>
    </source>
</evidence>
<dbReference type="InterPro" id="IPR011006">
    <property type="entry name" value="CheY-like_superfamily"/>
</dbReference>
<evidence type="ECO:0000313" key="5">
    <source>
        <dbReference type="EMBL" id="MEJ2868993.1"/>
    </source>
</evidence>
<feature type="domain" description="HTH luxR-type" evidence="3">
    <location>
        <begin position="134"/>
        <end position="199"/>
    </location>
</feature>
<evidence type="ECO:0000256" key="1">
    <source>
        <dbReference type="ARBA" id="ARBA00023125"/>
    </source>
</evidence>
<accession>A0ABU8MPY2</accession>
<dbReference type="Proteomes" id="UP001385809">
    <property type="component" value="Unassembled WGS sequence"/>
</dbReference>
<dbReference type="PANTHER" id="PTHR43214:SF42">
    <property type="entry name" value="TRANSCRIPTIONAL REGULATORY PROTEIN DESR"/>
    <property type="match status" value="1"/>
</dbReference>
<organism evidence="5 6">
    <name type="scientific">Actinomycetospora aurantiaca</name>
    <dbReference type="NCBI Taxonomy" id="3129233"/>
    <lineage>
        <taxon>Bacteria</taxon>
        <taxon>Bacillati</taxon>
        <taxon>Actinomycetota</taxon>
        <taxon>Actinomycetes</taxon>
        <taxon>Pseudonocardiales</taxon>
        <taxon>Pseudonocardiaceae</taxon>
        <taxon>Actinomycetospora</taxon>
    </lineage>
</organism>
<dbReference type="Gene3D" id="3.40.50.2300">
    <property type="match status" value="1"/>
</dbReference>
<dbReference type="InterPro" id="IPR001789">
    <property type="entry name" value="Sig_transdc_resp-reg_receiver"/>
</dbReference>
<dbReference type="PROSITE" id="PS50110">
    <property type="entry name" value="RESPONSE_REGULATORY"/>
    <property type="match status" value="1"/>
</dbReference>
<keyword evidence="1" id="KW-0238">DNA-binding</keyword>
<sequence length="201" mass="21155">MIRVLVAEDMHMIRGALVALLSAEADLEVVAELAEGTAIVPRAREVVPDVAVLDVDLPGRDGLSVAAELRTVLPGCRILVLTGLGQAAVVRRALDADVHGFVLKDAPPARLAAAIREVAVGRRVVADELARAADDADRCPLAARELEVLRLVGRGDTVDDVAGTLHLSAGTVRNYLTSAVGKLDARSRVDAVRIAAEQGWI</sequence>
<dbReference type="SMART" id="SM00448">
    <property type="entry name" value="REC"/>
    <property type="match status" value="1"/>
</dbReference>
<dbReference type="EMBL" id="JBBEGN010000006">
    <property type="protein sequence ID" value="MEJ2868993.1"/>
    <property type="molecule type" value="Genomic_DNA"/>
</dbReference>
<reference evidence="5 6" key="1">
    <citation type="submission" date="2024-03" db="EMBL/GenBank/DDBJ databases">
        <title>Actinomycetospora sp. OC33-EN08, a novel actinomycete isolated from wild orchid (Aerides multiflora).</title>
        <authorList>
            <person name="Suriyachadkun C."/>
        </authorList>
    </citation>
    <scope>NUCLEOTIDE SEQUENCE [LARGE SCALE GENOMIC DNA]</scope>
    <source>
        <strain evidence="5 6">OC33-EN08</strain>
    </source>
</reference>